<dbReference type="GO" id="GO:0020037">
    <property type="term" value="F:heme binding"/>
    <property type="evidence" value="ECO:0007669"/>
    <property type="project" value="InterPro"/>
</dbReference>
<evidence type="ECO:0000256" key="4">
    <source>
        <dbReference type="ARBA" id="ARBA00022723"/>
    </source>
</evidence>
<sequence>MFLLYAVIVFFILGRVCYRLYFHPLRSFPGLKLAAITTLYEFYFAVIKDGQVFWELDELYIRDTSFYNEIYANDARVTEKAAPFIRSFSVPGSMVATVGHNHHKKIETLMQHFKKAHREQSIISLFVAFSALTGDIISYYAYGTDYCFLKDINNSNAVKAAAESFGSFSQGLRSIPFDLPRIRRIPSNVMEKDEGFVLLGAGTETISWALSVTVFYLLRNNILVSRLHEDLKTVMPQQRDVPRLFELETLPLLRAVVNEGLRLSFGVLTHLPRVVPLGPLNYKGQIIPAGITVSQSIYFIHMEPQYFPDPRTFNPGRWLGPAERRALESMIVLFSRGSRQCLGMKYVLPFA</sequence>
<evidence type="ECO:0000256" key="2">
    <source>
        <dbReference type="ARBA" id="ARBA00010617"/>
    </source>
</evidence>
<feature type="transmembrane region" description="Helical" evidence="9">
    <location>
        <begin position="196"/>
        <end position="218"/>
    </location>
</feature>
<keyword evidence="4 8" id="KW-0479">Metal-binding</keyword>
<dbReference type="InterPro" id="IPR001128">
    <property type="entry name" value="Cyt_P450"/>
</dbReference>
<dbReference type="OrthoDB" id="3945418at2759"/>
<keyword evidence="5" id="KW-0560">Oxidoreductase</keyword>
<organism evidence="10">
    <name type="scientific">Petromyces alliaceus</name>
    <name type="common">Aspergillus alliaceus</name>
    <dbReference type="NCBI Taxonomy" id="209559"/>
    <lineage>
        <taxon>Eukaryota</taxon>
        <taxon>Fungi</taxon>
        <taxon>Dikarya</taxon>
        <taxon>Ascomycota</taxon>
        <taxon>Pezizomycotina</taxon>
        <taxon>Eurotiomycetes</taxon>
        <taxon>Eurotiomycetidae</taxon>
        <taxon>Eurotiales</taxon>
        <taxon>Aspergillaceae</taxon>
        <taxon>Aspergillus</taxon>
        <taxon>Aspergillus subgen. Circumdati</taxon>
    </lineage>
</organism>
<dbReference type="PRINTS" id="PR00465">
    <property type="entry name" value="EP450IV"/>
</dbReference>
<feature type="transmembrane region" description="Helical" evidence="9">
    <location>
        <begin position="122"/>
        <end position="142"/>
    </location>
</feature>
<dbReference type="InterPro" id="IPR002403">
    <property type="entry name" value="Cyt_P450_E_grp-IV"/>
</dbReference>
<dbReference type="CDD" id="cd11062">
    <property type="entry name" value="CYP58-like"/>
    <property type="match status" value="1"/>
</dbReference>
<keyword evidence="6 8" id="KW-0408">Iron</keyword>
<evidence type="ECO:0000256" key="6">
    <source>
        <dbReference type="ARBA" id="ARBA00023004"/>
    </source>
</evidence>
<proteinExistence type="inferred from homology"/>
<evidence type="ECO:0000256" key="9">
    <source>
        <dbReference type="SAM" id="Phobius"/>
    </source>
</evidence>
<dbReference type="InterPro" id="IPR050121">
    <property type="entry name" value="Cytochrome_P450_monoxygenase"/>
</dbReference>
<dbReference type="GO" id="GO:0005506">
    <property type="term" value="F:iron ion binding"/>
    <property type="evidence" value="ECO:0007669"/>
    <property type="project" value="InterPro"/>
</dbReference>
<dbReference type="Proteomes" id="UP000326877">
    <property type="component" value="Unassembled WGS sequence"/>
</dbReference>
<keyword evidence="9" id="KW-0812">Transmembrane</keyword>
<comment type="similarity">
    <text evidence="2">Belongs to the cytochrome P450 family.</text>
</comment>
<keyword evidence="9" id="KW-1133">Transmembrane helix</keyword>
<gene>
    <name evidence="10" type="ORF">BDV23DRAFT_172558</name>
</gene>
<name>A0A5N7C7Y4_PETAA</name>
<dbReference type="AlphaFoldDB" id="A0A5N7C7Y4"/>
<evidence type="ECO:0000313" key="10">
    <source>
        <dbReference type="EMBL" id="KAE8390232.1"/>
    </source>
</evidence>
<feature type="binding site" description="axial binding residue" evidence="8">
    <location>
        <position position="341"/>
    </location>
    <ligand>
        <name>heme</name>
        <dbReference type="ChEBI" id="CHEBI:30413"/>
    </ligand>
    <ligandPart>
        <name>Fe</name>
        <dbReference type="ChEBI" id="CHEBI:18248"/>
    </ligandPart>
</feature>
<accession>A0A5N7C7Y4</accession>
<dbReference type="Pfam" id="PF00067">
    <property type="entry name" value="p450"/>
    <property type="match status" value="1"/>
</dbReference>
<keyword evidence="3 8" id="KW-0349">Heme</keyword>
<dbReference type="SUPFAM" id="SSF48264">
    <property type="entry name" value="Cytochrome P450"/>
    <property type="match status" value="1"/>
</dbReference>
<dbReference type="GO" id="GO:0016705">
    <property type="term" value="F:oxidoreductase activity, acting on paired donors, with incorporation or reduction of molecular oxygen"/>
    <property type="evidence" value="ECO:0007669"/>
    <property type="project" value="InterPro"/>
</dbReference>
<evidence type="ECO:0000256" key="3">
    <source>
        <dbReference type="ARBA" id="ARBA00022617"/>
    </source>
</evidence>
<evidence type="ECO:0000256" key="7">
    <source>
        <dbReference type="ARBA" id="ARBA00023033"/>
    </source>
</evidence>
<dbReference type="PANTHER" id="PTHR24305">
    <property type="entry name" value="CYTOCHROME P450"/>
    <property type="match status" value="1"/>
</dbReference>
<protein>
    <submittedName>
        <fullName evidence="10">Cytochrome P450</fullName>
    </submittedName>
</protein>
<dbReference type="GO" id="GO:0004497">
    <property type="term" value="F:monooxygenase activity"/>
    <property type="evidence" value="ECO:0007669"/>
    <property type="project" value="UniProtKB-KW"/>
</dbReference>
<keyword evidence="9" id="KW-0472">Membrane</keyword>
<evidence type="ECO:0000256" key="1">
    <source>
        <dbReference type="ARBA" id="ARBA00001971"/>
    </source>
</evidence>
<dbReference type="Gene3D" id="1.10.630.10">
    <property type="entry name" value="Cytochrome P450"/>
    <property type="match status" value="2"/>
</dbReference>
<reference evidence="10" key="1">
    <citation type="submission" date="2019-04" db="EMBL/GenBank/DDBJ databases">
        <title>Friends and foes A comparative genomics studyof 23 Aspergillus species from section Flavi.</title>
        <authorList>
            <consortium name="DOE Joint Genome Institute"/>
            <person name="Kjaerbolling I."/>
            <person name="Vesth T."/>
            <person name="Frisvad J.C."/>
            <person name="Nybo J.L."/>
            <person name="Theobald S."/>
            <person name="Kildgaard S."/>
            <person name="Isbrandt T."/>
            <person name="Kuo A."/>
            <person name="Sato A."/>
            <person name="Lyhne E.K."/>
            <person name="Kogle M.E."/>
            <person name="Wiebenga A."/>
            <person name="Kun R.S."/>
            <person name="Lubbers R.J."/>
            <person name="Makela M.R."/>
            <person name="Barry K."/>
            <person name="Chovatia M."/>
            <person name="Clum A."/>
            <person name="Daum C."/>
            <person name="Haridas S."/>
            <person name="He G."/>
            <person name="LaButti K."/>
            <person name="Lipzen A."/>
            <person name="Mondo S."/>
            <person name="Riley R."/>
            <person name="Salamov A."/>
            <person name="Simmons B.A."/>
            <person name="Magnuson J.K."/>
            <person name="Henrissat B."/>
            <person name="Mortensen U.H."/>
            <person name="Larsen T.O."/>
            <person name="Devries R.P."/>
            <person name="Grigoriev I.V."/>
            <person name="Machida M."/>
            <person name="Baker S.E."/>
            <person name="Andersen M.R."/>
        </authorList>
    </citation>
    <scope>NUCLEOTIDE SEQUENCE [LARGE SCALE GENOMIC DNA]</scope>
    <source>
        <strain evidence="10">IBT 14317</strain>
    </source>
</reference>
<dbReference type="PANTHER" id="PTHR24305:SF157">
    <property type="entry name" value="N-ACETYLTRYPTOPHAN 6-HYDROXYLASE IVOC-RELATED"/>
    <property type="match status" value="1"/>
</dbReference>
<dbReference type="EMBL" id="ML735257">
    <property type="protein sequence ID" value="KAE8390232.1"/>
    <property type="molecule type" value="Genomic_DNA"/>
</dbReference>
<evidence type="ECO:0000256" key="5">
    <source>
        <dbReference type="ARBA" id="ARBA00023002"/>
    </source>
</evidence>
<comment type="cofactor">
    <cofactor evidence="1 8">
        <name>heme</name>
        <dbReference type="ChEBI" id="CHEBI:30413"/>
    </cofactor>
</comment>
<evidence type="ECO:0000256" key="8">
    <source>
        <dbReference type="PIRSR" id="PIRSR602403-1"/>
    </source>
</evidence>
<keyword evidence="7" id="KW-0503">Monooxygenase</keyword>
<dbReference type="InterPro" id="IPR036396">
    <property type="entry name" value="Cyt_P450_sf"/>
</dbReference>